<dbReference type="EMBL" id="QGKW02001911">
    <property type="protein sequence ID" value="KAF2567124.1"/>
    <property type="molecule type" value="Genomic_DNA"/>
</dbReference>
<evidence type="ECO:0000259" key="1">
    <source>
        <dbReference type="Pfam" id="PF14309"/>
    </source>
</evidence>
<accession>A0A8S9IBR2</accession>
<gene>
    <name evidence="2" type="ORF">F2Q68_00025957</name>
</gene>
<reference evidence="2" key="1">
    <citation type="submission" date="2019-12" db="EMBL/GenBank/DDBJ databases">
        <title>Genome sequencing and annotation of Brassica cretica.</title>
        <authorList>
            <person name="Studholme D.J."/>
            <person name="Sarris P.F."/>
        </authorList>
    </citation>
    <scope>NUCLEOTIDE SEQUENCE</scope>
    <source>
        <strain evidence="2">PFS-001/15</strain>
        <tissue evidence="2">Leaf</tissue>
    </source>
</reference>
<sequence length="57" mass="6633">MVKKDMDRTGSWMDLRFDVGWIVSGTSEMILDDLVEEIIRDMVQAEPMQEQDSNNNL</sequence>
<evidence type="ECO:0000313" key="3">
    <source>
        <dbReference type="Proteomes" id="UP000712281"/>
    </source>
</evidence>
<protein>
    <recommendedName>
        <fullName evidence="1">DUF4378 domain-containing protein</fullName>
    </recommendedName>
</protein>
<organism evidence="2 3">
    <name type="scientific">Brassica cretica</name>
    <name type="common">Mustard</name>
    <dbReference type="NCBI Taxonomy" id="69181"/>
    <lineage>
        <taxon>Eukaryota</taxon>
        <taxon>Viridiplantae</taxon>
        <taxon>Streptophyta</taxon>
        <taxon>Embryophyta</taxon>
        <taxon>Tracheophyta</taxon>
        <taxon>Spermatophyta</taxon>
        <taxon>Magnoliopsida</taxon>
        <taxon>eudicotyledons</taxon>
        <taxon>Gunneridae</taxon>
        <taxon>Pentapetalae</taxon>
        <taxon>rosids</taxon>
        <taxon>malvids</taxon>
        <taxon>Brassicales</taxon>
        <taxon>Brassicaceae</taxon>
        <taxon>Brassiceae</taxon>
        <taxon>Brassica</taxon>
    </lineage>
</organism>
<evidence type="ECO:0000313" key="2">
    <source>
        <dbReference type="EMBL" id="KAF2567124.1"/>
    </source>
</evidence>
<feature type="domain" description="DUF4378" evidence="1">
    <location>
        <begin position="1"/>
        <end position="37"/>
    </location>
</feature>
<dbReference type="InterPro" id="IPR025486">
    <property type="entry name" value="DUF4378"/>
</dbReference>
<dbReference type="Proteomes" id="UP000712281">
    <property type="component" value="Unassembled WGS sequence"/>
</dbReference>
<name>A0A8S9IBR2_BRACR</name>
<dbReference type="PANTHER" id="PTHR47212">
    <property type="entry name" value="ADHESIN-LIKE PROTEIN, PUTATIVE (DUF3741)-RELATED"/>
    <property type="match status" value="1"/>
</dbReference>
<comment type="caution">
    <text evidence="2">The sequence shown here is derived from an EMBL/GenBank/DDBJ whole genome shotgun (WGS) entry which is preliminary data.</text>
</comment>
<dbReference type="Pfam" id="PF14309">
    <property type="entry name" value="DUF4378"/>
    <property type="match status" value="1"/>
</dbReference>
<dbReference type="PANTHER" id="PTHR47212:SF6">
    <property type="entry name" value="PHOSPHATIDYLINOSITOL N-ACETYGLUCOSAMINLYTRANSFERASE SUBUNIT P-LIKE PROTEIN"/>
    <property type="match status" value="1"/>
</dbReference>
<dbReference type="AlphaFoldDB" id="A0A8S9IBR2"/>
<proteinExistence type="predicted"/>